<protein>
    <submittedName>
        <fullName evidence="6">TetR family transcriptional regulator</fullName>
    </submittedName>
</protein>
<dbReference type="GO" id="GO:0000976">
    <property type="term" value="F:transcription cis-regulatory region binding"/>
    <property type="evidence" value="ECO:0007669"/>
    <property type="project" value="TreeGrafter"/>
</dbReference>
<dbReference type="PANTHER" id="PTHR30055">
    <property type="entry name" value="HTH-TYPE TRANSCRIPTIONAL REGULATOR RUTR"/>
    <property type="match status" value="1"/>
</dbReference>
<evidence type="ECO:0000256" key="4">
    <source>
        <dbReference type="PROSITE-ProRule" id="PRU00335"/>
    </source>
</evidence>
<dbReference type="PRINTS" id="PR00455">
    <property type="entry name" value="HTHTETR"/>
</dbReference>
<evidence type="ECO:0000259" key="5">
    <source>
        <dbReference type="PROSITE" id="PS50977"/>
    </source>
</evidence>
<keyword evidence="3" id="KW-0804">Transcription</keyword>
<dbReference type="Pfam" id="PF00440">
    <property type="entry name" value="TetR_N"/>
    <property type="match status" value="1"/>
</dbReference>
<evidence type="ECO:0000313" key="7">
    <source>
        <dbReference type="Proteomes" id="UP000254978"/>
    </source>
</evidence>
<dbReference type="Proteomes" id="UP000254978">
    <property type="component" value="Unassembled WGS sequence"/>
</dbReference>
<dbReference type="EMBL" id="UGQT01000001">
    <property type="protein sequence ID" value="STZ59978.1"/>
    <property type="molecule type" value="Genomic_DNA"/>
</dbReference>
<dbReference type="InterPro" id="IPR009057">
    <property type="entry name" value="Homeodomain-like_sf"/>
</dbReference>
<evidence type="ECO:0000256" key="2">
    <source>
        <dbReference type="ARBA" id="ARBA00023125"/>
    </source>
</evidence>
<organism evidence="6 7">
    <name type="scientific">Mycolicibacterium tokaiense</name>
    <dbReference type="NCBI Taxonomy" id="39695"/>
    <lineage>
        <taxon>Bacteria</taxon>
        <taxon>Bacillati</taxon>
        <taxon>Actinomycetota</taxon>
        <taxon>Actinomycetes</taxon>
        <taxon>Mycobacteriales</taxon>
        <taxon>Mycobacteriaceae</taxon>
        <taxon>Mycolicibacterium</taxon>
    </lineage>
</organism>
<evidence type="ECO:0000256" key="3">
    <source>
        <dbReference type="ARBA" id="ARBA00023163"/>
    </source>
</evidence>
<dbReference type="InterPro" id="IPR001647">
    <property type="entry name" value="HTH_TetR"/>
</dbReference>
<name>A0A378TGR1_9MYCO</name>
<dbReference type="RefSeq" id="WP_068919078.1">
    <property type="nucleotide sequence ID" value="NZ_AP022600.1"/>
</dbReference>
<keyword evidence="7" id="KW-1185">Reference proteome</keyword>
<gene>
    <name evidence="6" type="primary">yvdT_1</name>
    <name evidence="6" type="ORF">NCTC10821_03516</name>
</gene>
<dbReference type="GO" id="GO:0003700">
    <property type="term" value="F:DNA-binding transcription factor activity"/>
    <property type="evidence" value="ECO:0007669"/>
    <property type="project" value="TreeGrafter"/>
</dbReference>
<accession>A0A378TGR1</accession>
<keyword evidence="1" id="KW-0805">Transcription regulation</keyword>
<dbReference type="AlphaFoldDB" id="A0A378TGR1"/>
<dbReference type="Gene3D" id="1.10.357.10">
    <property type="entry name" value="Tetracycline Repressor, domain 2"/>
    <property type="match status" value="1"/>
</dbReference>
<proteinExistence type="predicted"/>
<dbReference type="PROSITE" id="PS50977">
    <property type="entry name" value="HTH_TETR_2"/>
    <property type="match status" value="1"/>
</dbReference>
<evidence type="ECO:0000256" key="1">
    <source>
        <dbReference type="ARBA" id="ARBA00023015"/>
    </source>
</evidence>
<keyword evidence="2 4" id="KW-0238">DNA-binding</keyword>
<dbReference type="SUPFAM" id="SSF46689">
    <property type="entry name" value="Homeodomain-like"/>
    <property type="match status" value="1"/>
</dbReference>
<reference evidence="6 7" key="1">
    <citation type="submission" date="2018-06" db="EMBL/GenBank/DDBJ databases">
        <authorList>
            <consortium name="Pathogen Informatics"/>
            <person name="Doyle S."/>
        </authorList>
    </citation>
    <scope>NUCLEOTIDE SEQUENCE [LARGE SCALE GENOMIC DNA]</scope>
    <source>
        <strain evidence="6 7">NCTC10821</strain>
    </source>
</reference>
<dbReference type="InterPro" id="IPR050109">
    <property type="entry name" value="HTH-type_TetR-like_transc_reg"/>
</dbReference>
<dbReference type="SUPFAM" id="SSF48498">
    <property type="entry name" value="Tetracyclin repressor-like, C-terminal domain"/>
    <property type="match status" value="1"/>
</dbReference>
<dbReference type="OrthoDB" id="9795011at2"/>
<evidence type="ECO:0000313" key="6">
    <source>
        <dbReference type="EMBL" id="STZ59978.1"/>
    </source>
</evidence>
<sequence>MTSSPAPAKRRRADAFANVNRIVEAAKDVFSARGDAATLTDVATQAGVGNATLYRHFPNRQALAAAVYEDIFSTEVQPVFTALVENDAPRESFLDVIERLTDVMVQQRPLLSSLDHLAELTVKLFDRNRELVEAVVSRGQAKGELRSDITADDVANFVAMVTTATVALNQPAALRRRYLGLMADALNPAGAQPLP</sequence>
<feature type="DNA-binding region" description="H-T-H motif" evidence="4">
    <location>
        <begin position="38"/>
        <end position="57"/>
    </location>
</feature>
<dbReference type="PANTHER" id="PTHR30055:SF234">
    <property type="entry name" value="HTH-TYPE TRANSCRIPTIONAL REGULATOR BETI"/>
    <property type="match status" value="1"/>
</dbReference>
<dbReference type="InterPro" id="IPR036271">
    <property type="entry name" value="Tet_transcr_reg_TetR-rel_C_sf"/>
</dbReference>
<feature type="domain" description="HTH tetR-type" evidence="5">
    <location>
        <begin position="16"/>
        <end position="75"/>
    </location>
</feature>